<feature type="region of interest" description="Disordered" evidence="1">
    <location>
        <begin position="777"/>
        <end position="829"/>
    </location>
</feature>
<dbReference type="InterPro" id="IPR011993">
    <property type="entry name" value="PH-like_dom_sf"/>
</dbReference>
<dbReference type="OrthoDB" id="5579281at2759"/>
<feature type="region of interest" description="Disordered" evidence="1">
    <location>
        <begin position="20"/>
        <end position="65"/>
    </location>
</feature>
<dbReference type="PANTHER" id="PTHR28076:SF1">
    <property type="entry name" value="PROSPORE MEMBRANE ADAPTER PROTEIN SPO71"/>
    <property type="match status" value="1"/>
</dbReference>
<feature type="region of interest" description="Disordered" evidence="1">
    <location>
        <begin position="81"/>
        <end position="329"/>
    </location>
</feature>
<sequence length="1554" mass="173854">MSSSILSTHSGHHRIFIGPVVQGRNNNNNNNANVTVTNTTSNHGHHKHNHTQPKHGQAQAPKPWWEQESSFFRSHLSLHNISTTGTTTTPPLTNSSRTTPATTPSPQQHPASSQRQTNIPQFSYTFSDDDEHSSCSSSEEGDEEVNAYDSEDERRDYTRDRDVNDDDDDEQDRAGNDDNGINNEPHGANPPFHNSSSSESFSAPVAAGHSNSRYNQHQQPQQQHGQQSSEESGQLQNVDSKGNPIKNKGKDKDTDAQAQALAQDDAYMSRTKSVKRWRTGGKKRTKSMRDEGEPNRLKKILGSRRDRRQNDEPDLGWESDGSRASRPRLGRQMTSGALLAGHHHDRQEHHSVLVSSPMSSEVNLPATNGPIYVSSPVSSAVDVSNPSNLERPDPRPIQNLGSAAGVGTGSDLLAPGWKSHSNSSLSSSGTPRNSNVQRGTTWMTAREYSSSFGQGSLYDKAIEEENESDENNEDNDHYSLAKTTSRATDWEDAEEGIPNQGTSNGAPNVTNPAAKDETATDATSKEPLSASISKAGTLFSRTLLRRAPTGLKTQEGEADKPKVARPVESICSIDKDCQTAAVEPSNKKHVRFLTKVQNPISSSRQPTMLSTNPVVKQDRMLVRKEMTERPGPHVFNSDTARRFELQSEGWKEWWCVMKGPPVGPKPPVNKIRRRSKRAKRVEKGRLEFFYNHKKIKGTVILSSHTTVSVYSSLDYSIAVTQNYPEAVGLTVYILRPRTISLACAWYMEIYTLLNGKAPIPSFIEIAVPDFDVKIRVPIPEDSDTETESDTDSDSQDQGDNDDNEDNGRSTLVNDTSLSITLPPQDTPLQSFKTARTSLPERLASKTFYLKNDDARPTLVAPDEVTPRLLRSHVLALLKDVPDWTEVVKMWRDPSQFGDVALCWKRYDRIEWIYWGERIPGETDNLHLKKEHIGFADGSEWVGGMDETVVGPQVLDKTHLLELRPITHYPTKARTSNGMELHEPDPIEGYLVRVSTFSGNPIRRFRRLYLTSHDHMLIYTVPSQSHSPTMQHAGAIDPTALIFCISPHHSANPDHKDMAQSRSVRRLKAQVRSARGYIDMTKIADVRVLTNQEWETVRHLPYDKKDKQNLTKRERLGKAVQRVAVAAQEARARAEEANATGDIEVQEQPQMVMKEPDHYFFNAAGIPDASESLSSGGQQNSESTEQQQQSATDLDSNEPLNASLSKRPEGVGSGHIKGSSSTPTFKDSIVRSTTFMADLLLHNDAGVVDQADEDSNVIEIEMMEGPCVRFRAFNAEAAHLWRDQLEKLAEYWRLRKHLDVKDHMAVAQANYQLASSLDDDEIQVGETIQDWDNDRAVVSPEIWNWCVVNGCRSVTRSGYLYYKPRLHSTFRKIFMVLTEGMLMMFHPHRRSKASGQLIPTTACKLLSVHSLTDIYIYSGHFSDEDTSHGTNDESERLPRFYPDGLIVDDPDEDCTFSIWRGKRRKMFSRRGAALTTMSSKAMTGSSRIFGKDGLLSSIVKQGVVYGSSPQSCAVFRARSRPDLEQWVYAINTEIERVVRAERRRVRGKGHSHQHY</sequence>
<dbReference type="Gene3D" id="2.30.29.30">
    <property type="entry name" value="Pleckstrin-homology domain (PH domain)/Phosphotyrosine-binding domain (PTB)"/>
    <property type="match status" value="1"/>
</dbReference>
<feature type="compositionally biased region" description="Basic residues" evidence="1">
    <location>
        <begin position="43"/>
        <end position="53"/>
    </location>
</feature>
<feature type="region of interest" description="Disordered" evidence="1">
    <location>
        <begin position="464"/>
        <end position="529"/>
    </location>
</feature>
<name>A0A9P5S703_9FUNG</name>
<reference evidence="3" key="1">
    <citation type="journal article" date="2020" name="Fungal Divers.">
        <title>Resolving the Mortierellaceae phylogeny through synthesis of multi-gene phylogenetics and phylogenomics.</title>
        <authorList>
            <person name="Vandepol N."/>
            <person name="Liber J."/>
            <person name="Desiro A."/>
            <person name="Na H."/>
            <person name="Kennedy M."/>
            <person name="Barry K."/>
            <person name="Grigoriev I.V."/>
            <person name="Miller A.N."/>
            <person name="O'Donnell K."/>
            <person name="Stajich J.E."/>
            <person name="Bonito G."/>
        </authorList>
    </citation>
    <scope>NUCLEOTIDE SEQUENCE</scope>
    <source>
        <strain evidence="3">NRRL 6426</strain>
    </source>
</reference>
<dbReference type="InterPro" id="IPR039486">
    <property type="entry name" value="Mug56/Spo71_PH"/>
</dbReference>
<feature type="compositionally biased region" description="Basic and acidic residues" evidence="1">
    <location>
        <begin position="287"/>
        <end position="296"/>
    </location>
</feature>
<feature type="compositionally biased region" description="Polar residues" evidence="1">
    <location>
        <begin position="808"/>
        <end position="829"/>
    </location>
</feature>
<feature type="compositionally biased region" description="Low complexity" evidence="1">
    <location>
        <begin position="419"/>
        <end position="435"/>
    </location>
</feature>
<comment type="caution">
    <text evidence="3">The sequence shown here is derived from an EMBL/GenBank/DDBJ whole genome shotgun (WGS) entry which is preliminary data.</text>
</comment>
<feature type="compositionally biased region" description="Low complexity" evidence="1">
    <location>
        <begin position="82"/>
        <end position="106"/>
    </location>
</feature>
<protein>
    <recommendedName>
        <fullName evidence="2">PH domain-containing protein</fullName>
    </recommendedName>
</protein>
<dbReference type="GO" id="GO:1902657">
    <property type="term" value="P:protein localization to prospore membrane"/>
    <property type="evidence" value="ECO:0007669"/>
    <property type="project" value="InterPro"/>
</dbReference>
<feature type="compositionally biased region" description="Acidic residues" evidence="1">
    <location>
        <begin position="139"/>
        <end position="151"/>
    </location>
</feature>
<evidence type="ECO:0000256" key="1">
    <source>
        <dbReference type="SAM" id="MobiDB-lite"/>
    </source>
</evidence>
<dbReference type="InterPro" id="IPR040345">
    <property type="entry name" value="Mug56/Spo71"/>
</dbReference>
<evidence type="ECO:0000313" key="3">
    <source>
        <dbReference type="EMBL" id="KAF9156618.1"/>
    </source>
</evidence>
<feature type="domain" description="PH" evidence="2">
    <location>
        <begin position="984"/>
        <end position="1291"/>
    </location>
</feature>
<dbReference type="Proteomes" id="UP000748756">
    <property type="component" value="Unassembled WGS sequence"/>
</dbReference>
<feature type="compositionally biased region" description="Basic and acidic residues" evidence="1">
    <location>
        <begin position="152"/>
        <end position="162"/>
    </location>
</feature>
<feature type="compositionally biased region" description="Polar residues" evidence="1">
    <location>
        <begin position="1190"/>
        <end position="1203"/>
    </location>
</feature>
<feature type="region of interest" description="Disordered" evidence="1">
    <location>
        <begin position="341"/>
        <end position="361"/>
    </location>
</feature>
<feature type="region of interest" description="Disordered" evidence="1">
    <location>
        <begin position="1166"/>
        <end position="1222"/>
    </location>
</feature>
<evidence type="ECO:0000313" key="4">
    <source>
        <dbReference type="Proteomes" id="UP000748756"/>
    </source>
</evidence>
<dbReference type="PANTHER" id="PTHR28076">
    <property type="entry name" value="SPORULATION-SPECIFIC PROTEIN 71"/>
    <property type="match status" value="1"/>
</dbReference>
<proteinExistence type="predicted"/>
<dbReference type="SUPFAM" id="SSF50729">
    <property type="entry name" value="PH domain-like"/>
    <property type="match status" value="1"/>
</dbReference>
<feature type="compositionally biased region" description="Acidic residues" evidence="1">
    <location>
        <begin position="464"/>
        <end position="473"/>
    </location>
</feature>
<evidence type="ECO:0000259" key="2">
    <source>
        <dbReference type="SMART" id="SM00233"/>
    </source>
</evidence>
<dbReference type="InterPro" id="IPR001849">
    <property type="entry name" value="PH_domain"/>
</dbReference>
<dbReference type="InterPro" id="IPR057379">
    <property type="entry name" value="PH_SPO71"/>
</dbReference>
<feature type="compositionally biased region" description="Acidic residues" evidence="1">
    <location>
        <begin position="780"/>
        <end position="804"/>
    </location>
</feature>
<dbReference type="Pfam" id="PF23207">
    <property type="entry name" value="PH_SPO71"/>
    <property type="match status" value="1"/>
</dbReference>
<feature type="domain" description="PH" evidence="2">
    <location>
        <begin position="1353"/>
        <end position="1536"/>
    </location>
</feature>
<feature type="compositionally biased region" description="Polar residues" evidence="1">
    <location>
        <begin position="499"/>
        <end position="511"/>
    </location>
</feature>
<organism evidence="3 4">
    <name type="scientific">Linnemannia schmuckeri</name>
    <dbReference type="NCBI Taxonomy" id="64567"/>
    <lineage>
        <taxon>Eukaryota</taxon>
        <taxon>Fungi</taxon>
        <taxon>Fungi incertae sedis</taxon>
        <taxon>Mucoromycota</taxon>
        <taxon>Mortierellomycotina</taxon>
        <taxon>Mortierellomycetes</taxon>
        <taxon>Mortierellales</taxon>
        <taxon>Mortierellaceae</taxon>
        <taxon>Linnemannia</taxon>
    </lineage>
</organism>
<feature type="region of interest" description="Disordered" evidence="1">
    <location>
        <begin position="377"/>
        <end position="437"/>
    </location>
</feature>
<feature type="compositionally biased region" description="Basic residues" evidence="1">
    <location>
        <begin position="272"/>
        <end position="286"/>
    </location>
</feature>
<dbReference type="SMART" id="SM00233">
    <property type="entry name" value="PH"/>
    <property type="match status" value="3"/>
</dbReference>
<feature type="compositionally biased region" description="Polar residues" evidence="1">
    <location>
        <begin position="108"/>
        <end position="126"/>
    </location>
</feature>
<feature type="compositionally biased region" description="Basic residues" evidence="1">
    <location>
        <begin position="297"/>
        <end position="307"/>
    </location>
</feature>
<feature type="compositionally biased region" description="Low complexity" evidence="1">
    <location>
        <begin position="216"/>
        <end position="236"/>
    </location>
</feature>
<feature type="compositionally biased region" description="Low complexity" evidence="1">
    <location>
        <begin position="256"/>
        <end position="266"/>
    </location>
</feature>
<feature type="compositionally biased region" description="Low complexity" evidence="1">
    <location>
        <begin position="377"/>
        <end position="388"/>
    </location>
</feature>
<dbReference type="EMBL" id="JAAAUQ010000018">
    <property type="protein sequence ID" value="KAF9156618.1"/>
    <property type="molecule type" value="Genomic_DNA"/>
</dbReference>
<feature type="domain" description="PH" evidence="2">
    <location>
        <begin position="614"/>
        <end position="756"/>
    </location>
</feature>
<keyword evidence="4" id="KW-1185">Reference proteome</keyword>
<dbReference type="Pfam" id="PF15404">
    <property type="entry name" value="PH_4"/>
    <property type="match status" value="1"/>
</dbReference>
<accession>A0A9P5S703</accession>
<feature type="compositionally biased region" description="Low complexity" evidence="1">
    <location>
        <begin position="25"/>
        <end position="42"/>
    </location>
</feature>
<feature type="compositionally biased region" description="Low complexity" evidence="1">
    <location>
        <begin position="1173"/>
        <end position="1189"/>
    </location>
</feature>
<gene>
    <name evidence="3" type="ORF">BG015_003586</name>
</gene>